<gene>
    <name evidence="2" type="ORF">V0288_10185</name>
</gene>
<sequence length="221" mass="24012">MSFSFKNLTNLPKRVFSLALSVLALTVILSFPGRAIALPVTPDRAVVGDRTLPTSPKAESSAEKTEIALPKSLEDARLFYEKTVQKTNSAIDSLSAQLASASPDKDAIDDNEDDLENLAEDLDDLAQKVGKFSKNLFRSASTTANETLQKNLQDLRQNLGNSAEILDILADDTERAEKGTSSFLKTRIEQGIDAVKQSLQESDRALQDLTSTVKAELQKAA</sequence>
<evidence type="ECO:0000313" key="3">
    <source>
        <dbReference type="Proteomes" id="UP001328733"/>
    </source>
</evidence>
<comment type="caution">
    <text evidence="2">The sequence shown here is derived from an EMBL/GenBank/DDBJ whole genome shotgun (WGS) entry which is preliminary data.</text>
</comment>
<accession>A0AAW9QT92</accession>
<dbReference type="Proteomes" id="UP001328733">
    <property type="component" value="Unassembled WGS sequence"/>
</dbReference>
<feature type="coiled-coil region" evidence="1">
    <location>
        <begin position="108"/>
        <end position="165"/>
    </location>
</feature>
<reference evidence="2 3" key="1">
    <citation type="submission" date="2024-01" db="EMBL/GenBank/DDBJ databases">
        <title>Genomic insights into the taxonomy and metabolism of the cyanobacterium Pannus brasiliensis CCIBt3594.</title>
        <authorList>
            <person name="Machado M."/>
            <person name="Botero N.B."/>
            <person name="Andreote A.P.D."/>
            <person name="Feitosa A.M.T."/>
            <person name="Popin R."/>
            <person name="Sivonen K."/>
            <person name="Fiore M.F."/>
        </authorList>
    </citation>
    <scope>NUCLEOTIDE SEQUENCE [LARGE SCALE GENOMIC DNA]</scope>
    <source>
        <strain evidence="2 3">CCIBt3594</strain>
    </source>
</reference>
<proteinExistence type="predicted"/>
<dbReference type="EMBL" id="JBAFSM010000016">
    <property type="protein sequence ID" value="MEG3437487.1"/>
    <property type="molecule type" value="Genomic_DNA"/>
</dbReference>
<evidence type="ECO:0000256" key="1">
    <source>
        <dbReference type="SAM" id="Coils"/>
    </source>
</evidence>
<dbReference type="AlphaFoldDB" id="A0AAW9QT92"/>
<evidence type="ECO:0008006" key="4">
    <source>
        <dbReference type="Google" id="ProtNLM"/>
    </source>
</evidence>
<keyword evidence="1" id="KW-0175">Coiled coil</keyword>
<protein>
    <recommendedName>
        <fullName evidence="4">Apolipophorin-III</fullName>
    </recommendedName>
</protein>
<organism evidence="2 3">
    <name type="scientific">Pannus brasiliensis CCIBt3594</name>
    <dbReference type="NCBI Taxonomy" id="1427578"/>
    <lineage>
        <taxon>Bacteria</taxon>
        <taxon>Bacillati</taxon>
        <taxon>Cyanobacteriota</taxon>
        <taxon>Cyanophyceae</taxon>
        <taxon>Oscillatoriophycideae</taxon>
        <taxon>Chroococcales</taxon>
        <taxon>Microcystaceae</taxon>
        <taxon>Pannus</taxon>
    </lineage>
</organism>
<evidence type="ECO:0000313" key="2">
    <source>
        <dbReference type="EMBL" id="MEG3437487.1"/>
    </source>
</evidence>
<dbReference type="RefSeq" id="WP_332864968.1">
    <property type="nucleotide sequence ID" value="NZ_JBAFSM010000016.1"/>
</dbReference>
<name>A0AAW9QT92_9CHRO</name>
<keyword evidence="3" id="KW-1185">Reference proteome</keyword>